<dbReference type="GO" id="GO:0005829">
    <property type="term" value="C:cytosol"/>
    <property type="evidence" value="ECO:0007669"/>
    <property type="project" value="TreeGrafter"/>
</dbReference>
<evidence type="ECO:0000256" key="9">
    <source>
        <dbReference type="HAMAP-Rule" id="MF_01576"/>
    </source>
</evidence>
<dbReference type="SUPFAM" id="SSF51735">
    <property type="entry name" value="NAD(P)-binding Rossmann-fold domains"/>
    <property type="match status" value="1"/>
</dbReference>
<dbReference type="InterPro" id="IPR046346">
    <property type="entry name" value="Aminoacid_DH-like_N_sf"/>
</dbReference>
<dbReference type="SUPFAM" id="SSF53223">
    <property type="entry name" value="Aminoacid dehydrogenase-like, N-terminal domain"/>
    <property type="match status" value="1"/>
</dbReference>
<comment type="catalytic activity">
    <reaction evidence="9">
        <text>(6R)-5,10-methylene-5,6,7,8-tetrahydrofolate + NADP(+) = (6R)-5,10-methenyltetrahydrofolate + NADPH</text>
        <dbReference type="Rhea" id="RHEA:22812"/>
        <dbReference type="ChEBI" id="CHEBI:15636"/>
        <dbReference type="ChEBI" id="CHEBI:57455"/>
        <dbReference type="ChEBI" id="CHEBI:57783"/>
        <dbReference type="ChEBI" id="CHEBI:58349"/>
        <dbReference type="EC" id="1.5.1.5"/>
    </reaction>
</comment>
<proteinExistence type="inferred from homology"/>
<evidence type="ECO:0000256" key="5">
    <source>
        <dbReference type="ARBA" id="ARBA00022857"/>
    </source>
</evidence>
<evidence type="ECO:0000313" key="12">
    <source>
        <dbReference type="EMBL" id="OHA03563.1"/>
    </source>
</evidence>
<dbReference type="PRINTS" id="PR00085">
    <property type="entry name" value="THFDHDRGNASE"/>
</dbReference>
<dbReference type="AlphaFoldDB" id="A0A1G2KVY3"/>
<reference evidence="12 13" key="1">
    <citation type="journal article" date="2016" name="Nat. Commun.">
        <title>Thousands of microbial genomes shed light on interconnected biogeochemical processes in an aquifer system.</title>
        <authorList>
            <person name="Anantharaman K."/>
            <person name="Brown C.T."/>
            <person name="Hug L.A."/>
            <person name="Sharon I."/>
            <person name="Castelle C.J."/>
            <person name="Probst A.J."/>
            <person name="Thomas B.C."/>
            <person name="Singh A."/>
            <person name="Wilkins M.J."/>
            <person name="Karaoz U."/>
            <person name="Brodie E.L."/>
            <person name="Williams K.H."/>
            <person name="Hubbard S.S."/>
            <person name="Banfield J.F."/>
        </authorList>
    </citation>
    <scope>NUCLEOTIDE SEQUENCE [LARGE SCALE GENOMIC DNA]</scope>
</reference>
<evidence type="ECO:0000259" key="11">
    <source>
        <dbReference type="Pfam" id="PF02882"/>
    </source>
</evidence>
<dbReference type="Proteomes" id="UP000177811">
    <property type="component" value="Unassembled WGS sequence"/>
</dbReference>
<gene>
    <name evidence="9" type="primary">folD</name>
    <name evidence="12" type="ORF">A3C16_04735</name>
</gene>
<comment type="subunit">
    <text evidence="9">Homodimer.</text>
</comment>
<comment type="function">
    <text evidence="9">Catalyzes the oxidation of 5,10-methylenetetrahydrofolate to 5,10-methenyltetrahydrofolate and then the hydrolysis of 5,10-methenyltetrahydrofolate to 10-formyltetrahydrofolate.</text>
</comment>
<dbReference type="InterPro" id="IPR036291">
    <property type="entry name" value="NAD(P)-bd_dom_sf"/>
</dbReference>
<dbReference type="Pfam" id="PF02882">
    <property type="entry name" value="THF_DHG_CYH_C"/>
    <property type="match status" value="1"/>
</dbReference>
<keyword evidence="8 9" id="KW-0511">Multifunctional enzyme</keyword>
<comment type="caution">
    <text evidence="9">Lacks conserved residue(s) required for the propagation of feature annotation.</text>
</comment>
<dbReference type="PANTHER" id="PTHR48099:SF5">
    <property type="entry name" value="C-1-TETRAHYDROFOLATE SYNTHASE, CYTOPLASMIC"/>
    <property type="match status" value="1"/>
</dbReference>
<dbReference type="InterPro" id="IPR000672">
    <property type="entry name" value="THF_DH/CycHdrlase"/>
</dbReference>
<feature type="domain" description="Tetrahydrofolate dehydrogenase/cyclohydrolase NAD(P)-binding" evidence="11">
    <location>
        <begin position="137"/>
        <end position="274"/>
    </location>
</feature>
<accession>A0A1G2KVY3</accession>
<dbReference type="Gene3D" id="3.40.50.10860">
    <property type="entry name" value="Leucine Dehydrogenase, chain A, domain 1"/>
    <property type="match status" value="1"/>
</dbReference>
<comment type="caution">
    <text evidence="12">The sequence shown here is derived from an EMBL/GenBank/DDBJ whole genome shotgun (WGS) entry which is preliminary data.</text>
</comment>
<evidence type="ECO:0000256" key="3">
    <source>
        <dbReference type="ARBA" id="ARBA00022755"/>
    </source>
</evidence>
<dbReference type="InterPro" id="IPR020631">
    <property type="entry name" value="THF_DH/CycHdrlase_NAD-bd_dom"/>
</dbReference>
<evidence type="ECO:0000256" key="7">
    <source>
        <dbReference type="ARBA" id="ARBA00023167"/>
    </source>
</evidence>
<dbReference type="GO" id="GO:0000105">
    <property type="term" value="P:L-histidine biosynthetic process"/>
    <property type="evidence" value="ECO:0007669"/>
    <property type="project" value="UniProtKB-KW"/>
</dbReference>
<dbReference type="EC" id="1.5.1.5" evidence="9"/>
<evidence type="ECO:0000256" key="1">
    <source>
        <dbReference type="ARBA" id="ARBA00004777"/>
    </source>
</evidence>
<dbReference type="GO" id="GO:0009086">
    <property type="term" value="P:methionine biosynthetic process"/>
    <property type="evidence" value="ECO:0007669"/>
    <property type="project" value="UniProtKB-KW"/>
</dbReference>
<comment type="pathway">
    <text evidence="1 9">One-carbon metabolism; tetrahydrofolate interconversion.</text>
</comment>
<protein>
    <recommendedName>
        <fullName evidence="9">Bifunctional protein FolD</fullName>
    </recommendedName>
    <domain>
        <recommendedName>
            <fullName evidence="9">Methylenetetrahydrofolate dehydrogenase</fullName>
            <ecNumber evidence="9">1.5.1.5</ecNumber>
        </recommendedName>
    </domain>
    <domain>
        <recommendedName>
            <fullName evidence="9">Methenyltetrahydrofolate cyclohydrolase</fullName>
            <ecNumber evidence="9">3.5.4.9</ecNumber>
        </recommendedName>
    </domain>
</protein>
<evidence type="ECO:0000313" key="13">
    <source>
        <dbReference type="Proteomes" id="UP000177811"/>
    </source>
</evidence>
<keyword evidence="6 9" id="KW-0560">Oxidoreductase</keyword>
<comment type="similarity">
    <text evidence="9">Belongs to the tetrahydrofolate dehydrogenase/cyclohydrolase family.</text>
</comment>
<evidence type="ECO:0000256" key="8">
    <source>
        <dbReference type="ARBA" id="ARBA00023268"/>
    </source>
</evidence>
<dbReference type="EC" id="3.5.4.9" evidence="9"/>
<keyword evidence="3 9" id="KW-0658">Purine biosynthesis</keyword>
<dbReference type="GO" id="GO:0035999">
    <property type="term" value="P:tetrahydrofolate interconversion"/>
    <property type="evidence" value="ECO:0007669"/>
    <property type="project" value="UniProtKB-UniRule"/>
</dbReference>
<evidence type="ECO:0000256" key="6">
    <source>
        <dbReference type="ARBA" id="ARBA00023002"/>
    </source>
</evidence>
<feature type="binding site" evidence="9">
    <location>
        <begin position="159"/>
        <end position="161"/>
    </location>
    <ligand>
        <name>NADP(+)</name>
        <dbReference type="ChEBI" id="CHEBI:58349"/>
    </ligand>
</feature>
<dbReference type="EMBL" id="MHQL01000012">
    <property type="protein sequence ID" value="OHA03563.1"/>
    <property type="molecule type" value="Genomic_DNA"/>
</dbReference>
<feature type="domain" description="Tetrahydrofolate dehydrogenase/cyclohydrolase catalytic" evidence="10">
    <location>
        <begin position="3"/>
        <end position="114"/>
    </location>
</feature>
<feature type="binding site" evidence="9">
    <location>
        <position position="225"/>
    </location>
    <ligand>
        <name>NADP(+)</name>
        <dbReference type="ChEBI" id="CHEBI:58349"/>
    </ligand>
</feature>
<keyword evidence="9" id="KW-0028">Amino-acid biosynthesis</keyword>
<dbReference type="UniPathway" id="UPA00193"/>
<dbReference type="Gene3D" id="3.40.50.720">
    <property type="entry name" value="NAD(P)-binding Rossmann-like Domain"/>
    <property type="match status" value="1"/>
</dbReference>
<keyword evidence="5 9" id="KW-0521">NADP</keyword>
<dbReference type="GO" id="GO:0006164">
    <property type="term" value="P:purine nucleotide biosynthetic process"/>
    <property type="evidence" value="ECO:0007669"/>
    <property type="project" value="UniProtKB-KW"/>
</dbReference>
<keyword evidence="9" id="KW-0368">Histidine biosynthesis</keyword>
<evidence type="ECO:0000256" key="2">
    <source>
        <dbReference type="ARBA" id="ARBA00022563"/>
    </source>
</evidence>
<name>A0A1G2KVY3_9BACT</name>
<organism evidence="12 13">
    <name type="scientific">Candidatus Sungbacteria bacterium RIFCSPHIGHO2_02_FULL_51_29</name>
    <dbReference type="NCBI Taxonomy" id="1802273"/>
    <lineage>
        <taxon>Bacteria</taxon>
        <taxon>Candidatus Sungiibacteriota</taxon>
    </lineage>
</organism>
<dbReference type="HAMAP" id="MF_01576">
    <property type="entry name" value="THF_DHG_CYH"/>
    <property type="match status" value="1"/>
</dbReference>
<comment type="catalytic activity">
    <reaction evidence="9">
        <text>(6R)-5,10-methenyltetrahydrofolate + H2O = (6R)-10-formyltetrahydrofolate + H(+)</text>
        <dbReference type="Rhea" id="RHEA:23700"/>
        <dbReference type="ChEBI" id="CHEBI:15377"/>
        <dbReference type="ChEBI" id="CHEBI:15378"/>
        <dbReference type="ChEBI" id="CHEBI:57455"/>
        <dbReference type="ChEBI" id="CHEBI:195366"/>
        <dbReference type="EC" id="3.5.4.9"/>
    </reaction>
</comment>
<sequence length="276" mass="29274">MILDGRALAEKIKEDLKKTIAAYGRGLRLAIVVMGEDPSTQAFIRQKRRIAEHLGIAVSLVTPPASASTSALRKMLSDVVHDTKNTGIVIQLPLPEGINTQYVLNAVPPEKDVDMLSARSLGNFVTGKSPILPPVVGGVKALLDEYKLSYANKHIVIVGAGKLVGRPLTLFFINAGATVTVINEKTPSPEEFTRKADIIVSGAGRPGIITGDRIKEGAIVIDAGTSESEGRVVGDVDFASVSHKAEYLSPVPGGVGPLTVALLFQNLVTLAQRKKK</sequence>
<keyword evidence="7 9" id="KW-0486">Methionine biosynthesis</keyword>
<evidence type="ECO:0000256" key="4">
    <source>
        <dbReference type="ARBA" id="ARBA00022801"/>
    </source>
</evidence>
<dbReference type="CDD" id="cd01080">
    <property type="entry name" value="NAD_bind_m-THF_DH_Cyclohyd"/>
    <property type="match status" value="1"/>
</dbReference>
<keyword evidence="4 9" id="KW-0378">Hydrolase</keyword>
<dbReference type="GO" id="GO:0004488">
    <property type="term" value="F:methylenetetrahydrofolate dehydrogenase (NADP+) activity"/>
    <property type="evidence" value="ECO:0007669"/>
    <property type="project" value="UniProtKB-UniRule"/>
</dbReference>
<evidence type="ECO:0000259" key="10">
    <source>
        <dbReference type="Pfam" id="PF00763"/>
    </source>
</evidence>
<dbReference type="GO" id="GO:0004477">
    <property type="term" value="F:methenyltetrahydrofolate cyclohydrolase activity"/>
    <property type="evidence" value="ECO:0007669"/>
    <property type="project" value="UniProtKB-UniRule"/>
</dbReference>
<dbReference type="PANTHER" id="PTHR48099">
    <property type="entry name" value="C-1-TETRAHYDROFOLATE SYNTHASE, CYTOPLASMIC-RELATED"/>
    <property type="match status" value="1"/>
</dbReference>
<dbReference type="InterPro" id="IPR020630">
    <property type="entry name" value="THF_DH/CycHdrlase_cat_dom"/>
</dbReference>
<dbReference type="Pfam" id="PF00763">
    <property type="entry name" value="THF_DHG_CYH"/>
    <property type="match status" value="1"/>
</dbReference>
<keyword evidence="2 9" id="KW-0554">One-carbon metabolism</keyword>